<dbReference type="InterPro" id="IPR003192">
    <property type="entry name" value="Porin_LamB"/>
</dbReference>
<dbReference type="HOGENOM" id="CLU_032473_4_1_6"/>
<evidence type="ECO:0000256" key="7">
    <source>
        <dbReference type="ARBA" id="ARBA00023114"/>
    </source>
</evidence>
<evidence type="ECO:0000256" key="8">
    <source>
        <dbReference type="ARBA" id="ARBA00023136"/>
    </source>
</evidence>
<dbReference type="SUPFAM" id="SSF56935">
    <property type="entry name" value="Porins"/>
    <property type="match status" value="1"/>
</dbReference>
<reference evidence="10 11" key="1">
    <citation type="journal article" date="2011" name="Stand. Genomic Sci.">
        <title>Complete genome of the onion pathogen Enterobacter cloacae EcWSU1.</title>
        <authorList>
            <person name="Humann J.L."/>
            <person name="Wildung M."/>
            <person name="Cheng C.H."/>
            <person name="Lee T."/>
            <person name="Stewart J.E."/>
            <person name="Drew J.C."/>
            <person name="Triplett E.W."/>
            <person name="Main D."/>
            <person name="Schroeder B.K."/>
        </authorList>
    </citation>
    <scope>NUCLEOTIDE SEQUENCE [LARGE SCALE GENOMIC DNA]</scope>
    <source>
        <strain evidence="10 11">EcWSU1</strain>
    </source>
</reference>
<dbReference type="GO" id="GO:0006811">
    <property type="term" value="P:monoatomic ion transport"/>
    <property type="evidence" value="ECO:0007669"/>
    <property type="project" value="UniProtKB-KW"/>
</dbReference>
<keyword evidence="8" id="KW-0472">Membrane</keyword>
<dbReference type="InterPro" id="IPR050286">
    <property type="entry name" value="G_neg_Bact_CarbUptk_Porin"/>
</dbReference>
<dbReference type="GO" id="GO:0015288">
    <property type="term" value="F:porin activity"/>
    <property type="evidence" value="ECO:0007669"/>
    <property type="project" value="UniProtKB-KW"/>
</dbReference>
<comment type="subcellular location">
    <subcellularLocation>
        <location evidence="1">Cell outer membrane</location>
        <topology evidence="1">Multi-pass membrane protein</topology>
    </subcellularLocation>
</comment>
<dbReference type="GO" id="GO:0015774">
    <property type="term" value="P:polysaccharide transport"/>
    <property type="evidence" value="ECO:0007669"/>
    <property type="project" value="TreeGrafter"/>
</dbReference>
<dbReference type="Pfam" id="PF02264">
    <property type="entry name" value="LamB"/>
    <property type="match status" value="1"/>
</dbReference>
<evidence type="ECO:0000256" key="2">
    <source>
        <dbReference type="ARBA" id="ARBA00007055"/>
    </source>
</evidence>
<keyword evidence="6" id="KW-0406">Ion transport</keyword>
<dbReference type="KEGG" id="eec:EcWSU1_03674"/>
<dbReference type="InterPro" id="IPR036998">
    <property type="entry name" value="Porin_LamB_sf"/>
</dbReference>
<keyword evidence="7" id="KW-0626">Porin</keyword>
<evidence type="ECO:0000256" key="5">
    <source>
        <dbReference type="ARBA" id="ARBA00022692"/>
    </source>
</evidence>
<organism evidence="10 11">
    <name type="scientific">Enterobacter ludwigii</name>
    <dbReference type="NCBI Taxonomy" id="299767"/>
    <lineage>
        <taxon>Bacteria</taxon>
        <taxon>Pseudomonadati</taxon>
        <taxon>Pseudomonadota</taxon>
        <taxon>Gammaproteobacteria</taxon>
        <taxon>Enterobacterales</taxon>
        <taxon>Enterobacteriaceae</taxon>
        <taxon>Enterobacter</taxon>
        <taxon>Enterobacter cloacae complex</taxon>
    </lineage>
</organism>
<evidence type="ECO:0000256" key="4">
    <source>
        <dbReference type="ARBA" id="ARBA00022452"/>
    </source>
</evidence>
<dbReference type="PANTHER" id="PTHR38762">
    <property type="entry name" value="CRYPTIC OUTER MEMBRANE PORIN BGLH-RELATED"/>
    <property type="match status" value="1"/>
</dbReference>
<dbReference type="EMBL" id="CP002886">
    <property type="protein sequence ID" value="AEW75102.1"/>
    <property type="molecule type" value="Genomic_DNA"/>
</dbReference>
<evidence type="ECO:0000256" key="9">
    <source>
        <dbReference type="ARBA" id="ARBA00023237"/>
    </source>
</evidence>
<dbReference type="PANTHER" id="PTHR38762:SF1">
    <property type="entry name" value="CRYPTIC OUTER MEMBRANE PORIN BGLH-RELATED"/>
    <property type="match status" value="1"/>
</dbReference>
<proteinExistence type="inferred from homology"/>
<name>G8LD96_9ENTR</name>
<evidence type="ECO:0000256" key="3">
    <source>
        <dbReference type="ARBA" id="ARBA00022448"/>
    </source>
</evidence>
<dbReference type="AlphaFoldDB" id="G8LD96"/>
<keyword evidence="4" id="KW-1134">Transmembrane beta strand</keyword>
<keyword evidence="3" id="KW-0813">Transport</keyword>
<accession>G8LD96</accession>
<evidence type="ECO:0000256" key="6">
    <source>
        <dbReference type="ARBA" id="ARBA00023065"/>
    </source>
</evidence>
<dbReference type="eggNOG" id="COG4580">
    <property type="taxonomic scope" value="Bacteria"/>
</dbReference>
<keyword evidence="5" id="KW-0812">Transmembrane</keyword>
<gene>
    <name evidence="10" type="primary">scrY</name>
    <name evidence="10" type="ORF">EcWSU1_03674</name>
</gene>
<sequence>MESAFRLWMYISEFDPYISPARLTVKIKIQREPMQTLMKSIPLSLIALTVISGYASADEKYDFALHGYLRSGILANSDGNRVDSVGLMPDGKWRLGNEEDTKIELIPTVTLKSDSGAVARIQANLTHQTKCTADWNCTDDDGKETQFREGFAELTNLDFAPDMTFWAGKRYSSSNLSSHQFDWEYIQYNGTGGGFDNLDLGFARFDAGVYAFSTTDEAKAYPVDLGDQGYPDDYSLNLWFKKIGGTGLDVELIGHHMNRNENHPTSAEKGYGVTALYNFDSFYGLTNGYSRIAFQYGKGLAAADSLGKNGWGWANLEDTQSWRVVLDSMANLGDVEVSTFAFYQKDKNYRWWTNDDDGWGRSMWVAGIRPYHQITKNFAMQYEVGYEYLDDKNYMGVNGKGKGGLTKVTIAPTLTFDSGFWSRPQLRFFATYAKWDKGVSDAMDRNYDWSTGTLSPGGYSRSGDTDTLNFGVQAEVWF</sequence>
<dbReference type="Proteomes" id="UP000007838">
    <property type="component" value="Chromosome"/>
</dbReference>
<protein>
    <submittedName>
        <fullName evidence="10">Sucrose porin</fullName>
    </submittedName>
</protein>
<keyword evidence="9" id="KW-0998">Cell outer membrane</keyword>
<dbReference type="GO" id="GO:0046930">
    <property type="term" value="C:pore complex"/>
    <property type="evidence" value="ECO:0007669"/>
    <property type="project" value="UniProtKB-KW"/>
</dbReference>
<evidence type="ECO:0000256" key="1">
    <source>
        <dbReference type="ARBA" id="ARBA00004571"/>
    </source>
</evidence>
<evidence type="ECO:0000313" key="11">
    <source>
        <dbReference type="Proteomes" id="UP000007838"/>
    </source>
</evidence>
<evidence type="ECO:0000313" key="10">
    <source>
        <dbReference type="EMBL" id="AEW75102.1"/>
    </source>
</evidence>
<dbReference type="GO" id="GO:0015144">
    <property type="term" value="F:carbohydrate transmembrane transporter activity"/>
    <property type="evidence" value="ECO:0007669"/>
    <property type="project" value="TreeGrafter"/>
</dbReference>
<dbReference type="Gene3D" id="2.40.170.10">
    <property type="entry name" value="Porin, LamB type"/>
    <property type="match status" value="1"/>
</dbReference>
<comment type="similarity">
    <text evidence="2">Belongs to the porin LamB (TC 1.B.3) family.</text>
</comment>
<dbReference type="GO" id="GO:0009279">
    <property type="term" value="C:cell outer membrane"/>
    <property type="evidence" value="ECO:0007669"/>
    <property type="project" value="UniProtKB-SubCell"/>
</dbReference>